<proteinExistence type="predicted"/>
<name>A0A9D4DI79_DREPO</name>
<organism evidence="1 2">
    <name type="scientific">Dreissena polymorpha</name>
    <name type="common">Zebra mussel</name>
    <name type="synonym">Mytilus polymorpha</name>
    <dbReference type="NCBI Taxonomy" id="45954"/>
    <lineage>
        <taxon>Eukaryota</taxon>
        <taxon>Metazoa</taxon>
        <taxon>Spiralia</taxon>
        <taxon>Lophotrochozoa</taxon>
        <taxon>Mollusca</taxon>
        <taxon>Bivalvia</taxon>
        <taxon>Autobranchia</taxon>
        <taxon>Heteroconchia</taxon>
        <taxon>Euheterodonta</taxon>
        <taxon>Imparidentia</taxon>
        <taxon>Neoheterodontei</taxon>
        <taxon>Myida</taxon>
        <taxon>Dreissenoidea</taxon>
        <taxon>Dreissenidae</taxon>
        <taxon>Dreissena</taxon>
    </lineage>
</organism>
<accession>A0A9D4DI79</accession>
<reference evidence="1" key="1">
    <citation type="journal article" date="2019" name="bioRxiv">
        <title>The Genome of the Zebra Mussel, Dreissena polymorpha: A Resource for Invasive Species Research.</title>
        <authorList>
            <person name="McCartney M.A."/>
            <person name="Auch B."/>
            <person name="Kono T."/>
            <person name="Mallez S."/>
            <person name="Zhang Y."/>
            <person name="Obille A."/>
            <person name="Becker A."/>
            <person name="Abrahante J.E."/>
            <person name="Garbe J."/>
            <person name="Badalamenti J.P."/>
            <person name="Herman A."/>
            <person name="Mangelson H."/>
            <person name="Liachko I."/>
            <person name="Sullivan S."/>
            <person name="Sone E.D."/>
            <person name="Koren S."/>
            <person name="Silverstein K.A.T."/>
            <person name="Beckman K.B."/>
            <person name="Gohl D.M."/>
        </authorList>
    </citation>
    <scope>NUCLEOTIDE SEQUENCE</scope>
    <source>
        <strain evidence="1">Duluth1</strain>
        <tissue evidence="1">Whole animal</tissue>
    </source>
</reference>
<dbReference type="EMBL" id="JAIWYP010000010">
    <property type="protein sequence ID" value="KAH3748069.1"/>
    <property type="molecule type" value="Genomic_DNA"/>
</dbReference>
<keyword evidence="2" id="KW-1185">Reference proteome</keyword>
<comment type="caution">
    <text evidence="1">The sequence shown here is derived from an EMBL/GenBank/DDBJ whole genome shotgun (WGS) entry which is preliminary data.</text>
</comment>
<dbReference type="AlphaFoldDB" id="A0A9D4DI79"/>
<evidence type="ECO:0000313" key="1">
    <source>
        <dbReference type="EMBL" id="KAH3748069.1"/>
    </source>
</evidence>
<sequence>MWTDGGQRPILKPHLSNKNVTPRVFTMNSAPTPLAAIKIRPLPGSQVFQRTGTIFELNSLFRCFHYIHIVKIAPPLGGYVFSRIWTIFKLERDNNKTNVLTKFYDEWTQIVTSRVFTRQTAPPTGGHLHKDWACNVTSTVFTSFELDRGIIGTNLLTKFHEDRKEMLPLVCLHPNVDGQTDDGRTNDGQKTIPKKLETYVSFFVS</sequence>
<gene>
    <name evidence="1" type="ORF">DPMN_182506</name>
</gene>
<evidence type="ECO:0000313" key="2">
    <source>
        <dbReference type="Proteomes" id="UP000828390"/>
    </source>
</evidence>
<protein>
    <submittedName>
        <fullName evidence="1">Uncharacterized protein</fullName>
    </submittedName>
</protein>
<dbReference type="Proteomes" id="UP000828390">
    <property type="component" value="Unassembled WGS sequence"/>
</dbReference>
<reference evidence="1" key="2">
    <citation type="submission" date="2020-11" db="EMBL/GenBank/DDBJ databases">
        <authorList>
            <person name="McCartney M.A."/>
            <person name="Auch B."/>
            <person name="Kono T."/>
            <person name="Mallez S."/>
            <person name="Becker A."/>
            <person name="Gohl D.M."/>
            <person name="Silverstein K.A.T."/>
            <person name="Koren S."/>
            <person name="Bechman K.B."/>
            <person name="Herman A."/>
            <person name="Abrahante J.E."/>
            <person name="Garbe J."/>
        </authorList>
    </citation>
    <scope>NUCLEOTIDE SEQUENCE</scope>
    <source>
        <strain evidence="1">Duluth1</strain>
        <tissue evidence="1">Whole animal</tissue>
    </source>
</reference>